<dbReference type="AlphaFoldDB" id="A0A1U8PYJ5"/>
<proteinExistence type="predicted"/>
<evidence type="ECO:0000313" key="2">
    <source>
        <dbReference type="RefSeq" id="XP_019051634.1"/>
    </source>
</evidence>
<reference evidence="2" key="1">
    <citation type="submission" date="2025-08" db="UniProtKB">
        <authorList>
            <consortium name="RefSeq"/>
        </authorList>
    </citation>
    <scope>IDENTIFICATION</scope>
</reference>
<keyword evidence="1" id="KW-1185">Reference proteome</keyword>
<sequence length="66" mass="7278">MYDASGIRLHAGQQVELLNQMVCEFPPGHPLYNARPLHDSLGHTPLQVVAGAFLVFIIAYLMKNSS</sequence>
<dbReference type="KEGG" id="nnu:104588029"/>
<protein>
    <submittedName>
        <fullName evidence="2">Uncharacterized protein LOC104588029</fullName>
    </submittedName>
</protein>
<dbReference type="RefSeq" id="XP_019051634.1">
    <property type="nucleotide sequence ID" value="XM_019196089.1"/>
</dbReference>
<accession>A0A1U8PYJ5</accession>
<dbReference type="OMA" id="PLYNARP"/>
<dbReference type="STRING" id="4432.A0A1U8PYJ5"/>
<dbReference type="PANTHER" id="PTHR31446">
    <property type="entry name" value="ACID PHOSPHATASE/VANADIUM-DEPENDENT HALOPEROXIDASE-RELATED PROTEIN"/>
    <property type="match status" value="1"/>
</dbReference>
<evidence type="ECO:0000313" key="1">
    <source>
        <dbReference type="Proteomes" id="UP000189703"/>
    </source>
</evidence>
<dbReference type="Proteomes" id="UP000189703">
    <property type="component" value="Unplaced"/>
</dbReference>
<organism evidence="1 2">
    <name type="scientific">Nelumbo nucifera</name>
    <name type="common">Sacred lotus</name>
    <dbReference type="NCBI Taxonomy" id="4432"/>
    <lineage>
        <taxon>Eukaryota</taxon>
        <taxon>Viridiplantae</taxon>
        <taxon>Streptophyta</taxon>
        <taxon>Embryophyta</taxon>
        <taxon>Tracheophyta</taxon>
        <taxon>Spermatophyta</taxon>
        <taxon>Magnoliopsida</taxon>
        <taxon>Proteales</taxon>
        <taxon>Nelumbonaceae</taxon>
        <taxon>Nelumbo</taxon>
    </lineage>
</organism>
<dbReference type="OrthoDB" id="1716650at2759"/>
<dbReference type="InterPro" id="IPR003832">
    <property type="entry name" value="DUF212"/>
</dbReference>
<dbReference type="GeneID" id="104588029"/>
<dbReference type="PANTHER" id="PTHR31446:SF29">
    <property type="entry name" value="ACID PHOSPHATASE_VANADIUM-DEPENDENT HALOPEROXIDASE-RELATED PROTEIN"/>
    <property type="match status" value="1"/>
</dbReference>
<name>A0A1U8PYJ5_NELNU</name>
<gene>
    <name evidence="2" type="primary">LOC104588029</name>
</gene>
<dbReference type="Pfam" id="PF02681">
    <property type="entry name" value="DUF212"/>
    <property type="match status" value="1"/>
</dbReference>